<dbReference type="Proteomes" id="UP000241769">
    <property type="component" value="Unassembled WGS sequence"/>
</dbReference>
<organism evidence="1 2">
    <name type="scientific">Planoprotostelium fungivorum</name>
    <dbReference type="NCBI Taxonomy" id="1890364"/>
    <lineage>
        <taxon>Eukaryota</taxon>
        <taxon>Amoebozoa</taxon>
        <taxon>Evosea</taxon>
        <taxon>Variosea</taxon>
        <taxon>Cavosteliida</taxon>
        <taxon>Cavosteliaceae</taxon>
        <taxon>Planoprotostelium</taxon>
    </lineage>
</organism>
<evidence type="ECO:0000313" key="1">
    <source>
        <dbReference type="EMBL" id="PRP79945.1"/>
    </source>
</evidence>
<name>A0A2P6N7M1_9EUKA</name>
<dbReference type="GO" id="GO:0035082">
    <property type="term" value="P:axoneme assembly"/>
    <property type="evidence" value="ECO:0007669"/>
    <property type="project" value="InterPro"/>
</dbReference>
<dbReference type="EMBL" id="MDYQ01000165">
    <property type="protein sequence ID" value="PRP79945.1"/>
    <property type="molecule type" value="Genomic_DNA"/>
</dbReference>
<keyword evidence="2" id="KW-1185">Reference proteome</keyword>
<dbReference type="PANTHER" id="PTHR15977">
    <property type="entry name" value="CILIA- AND FLAGELLA-ASSOCIATED PROTEIN 46"/>
    <property type="match status" value="1"/>
</dbReference>
<dbReference type="InterPro" id="IPR039586">
    <property type="entry name" value="CFAP46"/>
</dbReference>
<sequence length="2248" mass="255842">MGETKMAVQVMENLLINHHTVAALSSTTSNTPYNIMKKLKKEVATKALLLKVTLIMSEDTSAMSIEDLVNTTAFLSVIAVYASKLPPSRWSHVVYNSSIHLWKICGHLLNQTPPLGQNNGAGDPVRMQLLPYVEAVIKSLEETNDSDIEWRVKLLAILCRLQEEGKCREKATRTIQQAWNLLTSHPNPPNIALSIREEVLRMRLSLTHWTSPSHDWTKVRTEAPLNGIHFESHHLKAVMLCQLVNIGAVPKSKVLADLREAHTIAAANFEASPPNKPDPQLPVLLADLLVEVGQSIVNHLVGSQTFNIAVMGTSQTSQFVSDLNLAATCAEGILLTHRYPNLRCRINAELLSSQMIVHTIHQLQPTVVECHTSYEDPTVYITNLRSKHAINTNDEFSVETPRYTNKHTRFGTRIKCLAQMMRTLNLAFKNAAETGEEKQRMEVISLNICYLMWNVTIPVINRGQYTAVLKPLRKIEEVITSLSISATERFQTETSQFATLVLFVLAVAEYEAEENYLKSQKDMNKCGKLNASESFRTIHIDPWKMKIQARLTLQKDLDSDEAECQQLIEKAADIQKGKGLTQHEKRRLGLEFSDQALQEELLRQAFELLKEIEREDGSLEYWEARDRGMLWGQIAIGSRECGSEELFGMASEHFLSLNWFAEEYTKGNMTTREPQPSKKYKEDPVMICLMARIHYERGQSLLEACVDDHSNQSQQNRSQALNAFISCAKLGVEFKREEFIIAGISSVCNALNPDSYCFTSRKFEEGSDEIVKEKSLGDGAHFNHIEQLDDCYNIINHSQPLLLPSSSVQSLFNSCVILVLCTLLASGLEAQGRGKRRSNLSAKKLNVTRKESSIAHADSLPPPTPGEHRQCEEVCRFGLTIPFHSHGSGLPQKKILLKIASRMALQRGQALQYVSTFNILPSNVPELQCLSLLEQARHLNDNESKKREWTSKAADLLSNNNNAKKVAQLYPLLPLSSASSLMWELHILVALECVEQRLYPQARSLAQKIADTAPFMENWFEQYGKGDQLHHISVIYLWISIAFGMLGQLSESQPPSNEHIMESRFKSMGHYRSALRYAGRAPHLHRPGLVYNACCMIWNAIRIFSPYPSTRKIVLAPLQEIVQELKVIEDRHWSFRVEVYNHLLVCYRDMKMYKEGARESAEAFRVIQSPFGYPLWRHRIYFTKRINEPTSFSFMLKGVDLSETSIESARASNTVEEKNSFYTKAVENSSDKSQRHLSHALEYSNWLCNGSLKSNHRFEKRQQEARDLLKRIVSTFISRKNTRPSVDEPFEPSELLGLARALTSLSKMSVKSRYEYAILAQSMYVRLWATIFSTLTTTSRIPADIQWIDATLLEHIKRHHDGKSPSTYGITDVERTVEDITSLLELLQEGQFILECLPLLYLVCYLEPDNTIMHHWAALQLQRILRESNLDVESTRVQTYLQSLLHNGSIHPDVKAASKAEIKRRETLNMLEECTSTQGSDGDQQGIIPTRVKLLLLANEMTKVENTKEVLHEVFRHCDVYYDESTRFKAIVCNASLNRGEDVIELALKISQHPTSTRDIRVWYTSVGVIIHQLAEKNQYNEATDLATHAVQILCNIAKQKRTSAYNIATIYATDVATILFKCINQAGEDVESSTSNVQRAISLGDELMDQAKLSKGSYGQFLLWYARTCRHLSNILEKKSNCDNREIYLRKCIASLELAEEFLTTFATQLSIPSGESILRTNVFLPIMELWTLVESELAVSRMELHSRQKKFVQNEQKKGTVEFLLDNEKIKEALGDYDPIMIPCSAAITSVDLPTHLQPQIFNVVARTWLYVSTDFGRENPFTNNGQTTKPDNPWLSDQVTRLLTRSLDLNLALEDVVTEECKIKACSLMLDNLSRSMDEHKSYKLAVTQYMCLLQDFLHQSVLRSRAESQWKKISNITSVEECLRLCPKSFHFVVIQFSANQEKIYLSSFNNDFSDVHCISLPPNAVQRFHALIATQKSMLFKIKMSTRQEAENICRKIISELESLMQPLTSHMASYTKNHFVLFVDSMLCDLPFESLFVFENAPSVSRDFSLHNFAHRLRDPRNKSHALRRKINYVIEHWKERDPLNNFSDAFTKVLSSKIMKKDTRDKTPKVAYEGYAGDRSATSEEMQEALKSSLLLYWGDEDLQRAKCLQDPECNVIVAFYGGKMMKQHQSVASARWVGATTFVCNQWDDIHSKTLFDFMDDLGAGRAISDCVQSTRRAQSLIERWNIVVYGLPLFFLNGK</sequence>
<dbReference type="PANTHER" id="PTHR15977:SF15">
    <property type="entry name" value="CILIA- AND FLAGELLA-ASSOCIATED PROTEIN 46"/>
    <property type="match status" value="1"/>
</dbReference>
<gene>
    <name evidence="1" type="ORF">PROFUN_05921</name>
</gene>
<proteinExistence type="predicted"/>
<protein>
    <submittedName>
        <fullName evidence="1">Uncharacterized protein</fullName>
    </submittedName>
</protein>
<dbReference type="Pfam" id="PF03568">
    <property type="entry name" value="Separin_C"/>
    <property type="match status" value="1"/>
</dbReference>
<dbReference type="InParanoid" id="A0A2P6N7M1"/>
<comment type="caution">
    <text evidence="1">The sequence shown here is derived from an EMBL/GenBank/DDBJ whole genome shotgun (WGS) entry which is preliminary data.</text>
</comment>
<accession>A0A2P6N7M1</accession>
<reference evidence="1 2" key="1">
    <citation type="journal article" date="2018" name="Genome Biol. Evol.">
        <title>Multiple Roots of Fruiting Body Formation in Amoebozoa.</title>
        <authorList>
            <person name="Hillmann F."/>
            <person name="Forbes G."/>
            <person name="Novohradska S."/>
            <person name="Ferling I."/>
            <person name="Riege K."/>
            <person name="Groth M."/>
            <person name="Westermann M."/>
            <person name="Marz M."/>
            <person name="Spaller T."/>
            <person name="Winckler T."/>
            <person name="Schaap P."/>
            <person name="Glockner G."/>
        </authorList>
    </citation>
    <scope>NUCLEOTIDE SEQUENCE [LARGE SCALE GENOMIC DNA]</scope>
    <source>
        <strain evidence="1 2">Jena</strain>
    </source>
</reference>
<evidence type="ECO:0000313" key="2">
    <source>
        <dbReference type="Proteomes" id="UP000241769"/>
    </source>
</evidence>
<dbReference type="GO" id="GO:0060294">
    <property type="term" value="P:cilium movement involved in cell motility"/>
    <property type="evidence" value="ECO:0007669"/>
    <property type="project" value="InterPro"/>
</dbReference>